<dbReference type="GO" id="GO:0016787">
    <property type="term" value="F:hydrolase activity"/>
    <property type="evidence" value="ECO:0007669"/>
    <property type="project" value="UniProtKB-KW"/>
</dbReference>
<feature type="domain" description="Asl1-like glycosyl hydrolase catalytic" evidence="2">
    <location>
        <begin position="66"/>
        <end position="297"/>
    </location>
</feature>
<dbReference type="EMBL" id="MU251686">
    <property type="protein sequence ID" value="KAG9230283.1"/>
    <property type="molecule type" value="Genomic_DNA"/>
</dbReference>
<gene>
    <name evidence="3" type="ORF">BJ875DRAFT_472646</name>
</gene>
<name>A0A9P7YC45_9HELO</name>
<evidence type="ECO:0000313" key="3">
    <source>
        <dbReference type="EMBL" id="KAG9230283.1"/>
    </source>
</evidence>
<proteinExistence type="predicted"/>
<dbReference type="Proteomes" id="UP000824998">
    <property type="component" value="Unassembled WGS sequence"/>
</dbReference>
<reference evidence="3" key="1">
    <citation type="journal article" date="2021" name="IMA Fungus">
        <title>Genomic characterization of three marine fungi, including Emericellopsis atlantica sp. nov. with signatures of a generalist lifestyle and marine biomass degradation.</title>
        <authorList>
            <person name="Hagestad O.C."/>
            <person name="Hou L."/>
            <person name="Andersen J.H."/>
            <person name="Hansen E.H."/>
            <person name="Altermark B."/>
            <person name="Li C."/>
            <person name="Kuhnert E."/>
            <person name="Cox R.J."/>
            <person name="Crous P.W."/>
            <person name="Spatafora J.W."/>
            <person name="Lail K."/>
            <person name="Amirebrahimi M."/>
            <person name="Lipzen A."/>
            <person name="Pangilinan J."/>
            <person name="Andreopoulos W."/>
            <person name="Hayes R.D."/>
            <person name="Ng V."/>
            <person name="Grigoriev I.V."/>
            <person name="Jackson S.A."/>
            <person name="Sutton T.D.S."/>
            <person name="Dobson A.D.W."/>
            <person name="Rama T."/>
        </authorList>
    </citation>
    <scope>NUCLEOTIDE SEQUENCE</scope>
    <source>
        <strain evidence="3">TRa018bII</strain>
    </source>
</reference>
<evidence type="ECO:0000259" key="2">
    <source>
        <dbReference type="Pfam" id="PF11790"/>
    </source>
</evidence>
<dbReference type="InterPro" id="IPR053183">
    <property type="entry name" value="ASL1"/>
</dbReference>
<comment type="caution">
    <text evidence="3">The sequence shown here is derived from an EMBL/GenBank/DDBJ whole genome shotgun (WGS) entry which is preliminary data.</text>
</comment>
<keyword evidence="4" id="KW-1185">Reference proteome</keyword>
<sequence length="303" mass="34197">MFSPHTVIIFLLSLLGLTIALAGLQPTPPELTFSNASEIFSPLPQGKPPYHPRQHKRGLPFNNPTQWIQSYSGPGSEVNWAYNWDSAVPDNMPRNLQFVPMLWGGQPGHTINWARNAQNAINRGASHLLAFNEPDQCGPGQSCIGPVQAAALWKRYMEPFTNQAWLGAPATTNADPDHKWLKQFLAACTGCHVDFVPIHWYNSYADANTFQYLVNWIQGVKRDIGPRNIWVTEFNAGGIPEIHASEDQQISFLRKALPWMDNTDYIERYAWFWTDPSFRGGSITAGNRQPTKLGYQYAYGIHR</sequence>
<feature type="chain" id="PRO_5040476952" evidence="1">
    <location>
        <begin position="23"/>
        <end position="303"/>
    </location>
</feature>
<dbReference type="OrthoDB" id="5985073at2759"/>
<evidence type="ECO:0000313" key="4">
    <source>
        <dbReference type="Proteomes" id="UP000824998"/>
    </source>
</evidence>
<keyword evidence="1" id="KW-0732">Signal</keyword>
<dbReference type="SUPFAM" id="SSF51445">
    <property type="entry name" value="(Trans)glycosidases"/>
    <property type="match status" value="1"/>
</dbReference>
<feature type="signal peptide" evidence="1">
    <location>
        <begin position="1"/>
        <end position="22"/>
    </location>
</feature>
<dbReference type="Pfam" id="PF11790">
    <property type="entry name" value="Glyco_hydro_cc"/>
    <property type="match status" value="1"/>
</dbReference>
<dbReference type="GO" id="GO:0009277">
    <property type="term" value="C:fungal-type cell wall"/>
    <property type="evidence" value="ECO:0007669"/>
    <property type="project" value="TreeGrafter"/>
</dbReference>
<accession>A0A9P7YC45</accession>
<evidence type="ECO:0000256" key="1">
    <source>
        <dbReference type="SAM" id="SignalP"/>
    </source>
</evidence>
<dbReference type="Gene3D" id="3.20.20.80">
    <property type="entry name" value="Glycosidases"/>
    <property type="match status" value="1"/>
</dbReference>
<dbReference type="PANTHER" id="PTHR34154:SF10">
    <property type="entry name" value="ASL1-LIKE GLYCOSYL HYDROLASE CATALYTIC DOMAIN-CONTAINING PROTEIN"/>
    <property type="match status" value="1"/>
</dbReference>
<organism evidence="3 4">
    <name type="scientific">Amylocarpus encephaloides</name>
    <dbReference type="NCBI Taxonomy" id="45428"/>
    <lineage>
        <taxon>Eukaryota</taxon>
        <taxon>Fungi</taxon>
        <taxon>Dikarya</taxon>
        <taxon>Ascomycota</taxon>
        <taxon>Pezizomycotina</taxon>
        <taxon>Leotiomycetes</taxon>
        <taxon>Helotiales</taxon>
        <taxon>Helotiales incertae sedis</taxon>
        <taxon>Amylocarpus</taxon>
    </lineage>
</organism>
<dbReference type="PANTHER" id="PTHR34154">
    <property type="entry name" value="ALKALI-SENSITIVE LINKAGE PROTEIN 1"/>
    <property type="match status" value="1"/>
</dbReference>
<dbReference type="GO" id="GO:0071966">
    <property type="term" value="P:fungal-type cell wall polysaccharide metabolic process"/>
    <property type="evidence" value="ECO:0007669"/>
    <property type="project" value="TreeGrafter"/>
</dbReference>
<protein>
    <submittedName>
        <fullName evidence="3">Glycosyl hydrolase catalytic core-domain-containing protein</fullName>
    </submittedName>
</protein>
<keyword evidence="3" id="KW-0378">Hydrolase</keyword>
<dbReference type="AlphaFoldDB" id="A0A9P7YC45"/>
<dbReference type="InterPro" id="IPR017853">
    <property type="entry name" value="GH"/>
</dbReference>
<dbReference type="InterPro" id="IPR024655">
    <property type="entry name" value="Asl1_glyco_hydro_catalytic"/>
</dbReference>